<feature type="domain" description="Wadjet protein JetD C-terminal" evidence="1">
    <location>
        <begin position="223"/>
        <end position="410"/>
    </location>
</feature>
<reference evidence="3" key="1">
    <citation type="submission" date="2024-07" db="EMBL/GenBank/DDBJ databases">
        <authorList>
            <person name="fu j."/>
        </authorList>
    </citation>
    <scope>NUCLEOTIDE SEQUENCE</scope>
    <source>
        <strain evidence="3">P10A9</strain>
    </source>
</reference>
<organism evidence="3">
    <name type="scientific">Sinomonas puerhi</name>
    <dbReference type="NCBI Taxonomy" id="3238584"/>
    <lineage>
        <taxon>Bacteria</taxon>
        <taxon>Bacillati</taxon>
        <taxon>Actinomycetota</taxon>
        <taxon>Actinomycetes</taxon>
        <taxon>Micrococcales</taxon>
        <taxon>Micrococcaceae</taxon>
        <taxon>Sinomonas</taxon>
    </lineage>
</organism>
<sequence>MAGSALTGGAGWTRVSDLRALSQKAWDRGELLREAIRPTGLYPRRRALRRPSAAQLRDHYAAARAWAAELYGAAAHHGTAGAIGTGPFALETTEAGRMTIGANLVPSAAVFASAADEAGFVGRRRELERFCRLADAVLAAEPGLEEWILRRPLASLELRHALPDLVRAARWFADHPAPGLYLRQLALPGIHTKFLEQHRRVLDELVSALDPERAPGGFEARHGLLTEAPPVRFRVLDPALVDSALAFLGGATDVVLRVDDFARLRLEVETVVVVENKVTFLSLPPMPRTIAVWGAGFGSSTRVPGWVRDARVLYWGDLDTHGFAVLDQLRAAHPHVVSVLMDRPTLEAHRELWVEDPRPTRAALAHLTAAEGAVYSALTSGELTRSADRTAWAGVRLEQEYVRWDWALERLLAAVLA</sequence>
<dbReference type="EMBL" id="CP163302">
    <property type="protein sequence ID" value="XDP46493.1"/>
    <property type="molecule type" value="Genomic_DNA"/>
</dbReference>
<evidence type="ECO:0000313" key="3">
    <source>
        <dbReference type="EMBL" id="XDP46493.1"/>
    </source>
</evidence>
<dbReference type="RefSeq" id="WP_369046808.1">
    <property type="nucleotide sequence ID" value="NZ_CP163302.1"/>
</dbReference>
<gene>
    <name evidence="3" type="ORF">AB5L97_05650</name>
</gene>
<name>A0AB39L5N7_9MICC</name>
<dbReference type="Pfam" id="PF11795">
    <property type="entry name" value="DUF3322"/>
    <property type="match status" value="1"/>
</dbReference>
<dbReference type="InterPro" id="IPR024534">
    <property type="entry name" value="JetD_C"/>
</dbReference>
<evidence type="ECO:0000259" key="2">
    <source>
        <dbReference type="Pfam" id="PF11795"/>
    </source>
</evidence>
<dbReference type="InterPro" id="IPR014544">
    <property type="entry name" value="UCP028408"/>
</dbReference>
<dbReference type="AlphaFoldDB" id="A0AB39L5N7"/>
<dbReference type="PIRSF" id="PIRSF028408">
    <property type="entry name" value="UCP028408"/>
    <property type="match status" value="1"/>
</dbReference>
<feature type="domain" description="DUF3322" evidence="2">
    <location>
        <begin position="16"/>
        <end position="206"/>
    </location>
</feature>
<accession>A0AB39L5N7</accession>
<evidence type="ECO:0000259" key="1">
    <source>
        <dbReference type="Pfam" id="PF09983"/>
    </source>
</evidence>
<dbReference type="KEGG" id="spue:AB5L97_05650"/>
<dbReference type="Pfam" id="PF09983">
    <property type="entry name" value="JetD_C"/>
    <property type="match status" value="1"/>
</dbReference>
<dbReference type="InterPro" id="IPR024537">
    <property type="entry name" value="DUF3322"/>
</dbReference>
<proteinExistence type="predicted"/>
<protein>
    <submittedName>
        <fullName evidence="3">Wadjet anti-phage system protein JetD domain-containing protein</fullName>
    </submittedName>
</protein>